<accession>A0A1H5CL09</accession>
<protein>
    <submittedName>
        <fullName evidence="1">Uncharacterized protein</fullName>
    </submittedName>
</protein>
<reference evidence="1 2" key="1">
    <citation type="submission" date="2016-10" db="EMBL/GenBank/DDBJ databases">
        <authorList>
            <person name="de Groot N.N."/>
        </authorList>
    </citation>
    <scope>NUCLEOTIDE SEQUENCE [LARGE SCALE GENOMIC DNA]</scope>
    <source>
        <strain evidence="1 2">DSM 40306</strain>
    </source>
</reference>
<evidence type="ECO:0000313" key="1">
    <source>
        <dbReference type="EMBL" id="SED67134.1"/>
    </source>
</evidence>
<proteinExistence type="predicted"/>
<name>A0A1H5CL09_9ACTN</name>
<dbReference type="AlphaFoldDB" id="A0A1H5CL09"/>
<dbReference type="EMBL" id="FNTD01000004">
    <property type="protein sequence ID" value="SED67134.1"/>
    <property type="molecule type" value="Genomic_DNA"/>
</dbReference>
<dbReference type="STRING" id="67331.SAMN04490357_5461"/>
<dbReference type="Proteomes" id="UP000182375">
    <property type="component" value="Unassembled WGS sequence"/>
</dbReference>
<organism evidence="1 2">
    <name type="scientific">Streptomyces misionensis</name>
    <dbReference type="NCBI Taxonomy" id="67331"/>
    <lineage>
        <taxon>Bacteria</taxon>
        <taxon>Bacillati</taxon>
        <taxon>Actinomycetota</taxon>
        <taxon>Actinomycetes</taxon>
        <taxon>Kitasatosporales</taxon>
        <taxon>Streptomycetaceae</taxon>
        <taxon>Streptomyces</taxon>
    </lineage>
</organism>
<evidence type="ECO:0000313" key="2">
    <source>
        <dbReference type="Proteomes" id="UP000182375"/>
    </source>
</evidence>
<gene>
    <name evidence="1" type="ORF">SAMN04490357_5461</name>
</gene>
<sequence length="39" mass="4447">MLLRPPFATTSRYDSTMEFPVRVILPQRRKPTAAAPLDC</sequence>